<name>A0A835HDC4_9MAGN</name>
<dbReference type="InterPro" id="IPR056657">
    <property type="entry name" value="DUF7755"/>
</dbReference>
<feature type="compositionally biased region" description="Polar residues" evidence="1">
    <location>
        <begin position="1"/>
        <end position="18"/>
    </location>
</feature>
<keyword evidence="2" id="KW-1133">Transmembrane helix</keyword>
<comment type="caution">
    <text evidence="4">The sequence shown here is derived from an EMBL/GenBank/DDBJ whole genome shotgun (WGS) entry which is preliminary data.</text>
</comment>
<dbReference type="AlphaFoldDB" id="A0A835HDC4"/>
<feature type="transmembrane region" description="Helical" evidence="2">
    <location>
        <begin position="405"/>
        <end position="423"/>
    </location>
</feature>
<protein>
    <recommendedName>
        <fullName evidence="3">DUF7755 domain-containing protein</fullName>
    </recommendedName>
</protein>
<dbReference type="Gene3D" id="2.60.60.20">
    <property type="entry name" value="PLAT/LH2 domain"/>
    <property type="match status" value="1"/>
</dbReference>
<evidence type="ECO:0000256" key="1">
    <source>
        <dbReference type="SAM" id="MobiDB-lite"/>
    </source>
</evidence>
<evidence type="ECO:0000256" key="2">
    <source>
        <dbReference type="SAM" id="Phobius"/>
    </source>
</evidence>
<sequence>MIAPSPTASYGPNISKPTVTGPASGPTFSATDTRKNVTYLNQIRVSNYLYLGSSSDQLPQMTVSTLAFVVPTSCSTRWHEPIGRICPRIRKPSLVRFSKASGYQDFQNYVKPLRLLPATEPNICTHSTVEEMCVSLEWHSQSVYVVRIYTSSAFGSGLTDSRAAILICLIDENGDSILQRISTTLVGTSLDGSLPEHCFQRGSVDEFIFKGPKLGRVQALWVGLDSGRWRLGGVSLIVVYGYKDLPVGTEENSRVNLISGLEYGFEADDIPVGEGECMSMVELRPNLITELSGADILSSLNKGLSQSTTPFNREVSNEESMEEYADLKSSILIYDSMLIFGGTLIAAISTGEKSALAFLTGGAGGFLYLLLLQNSVDGLPAPASTTMNKEGKNINQLVKRLRGPISSLGFAIVLAGAAVKYTSGPSPIALTPQEILLGMTGFLACKVAVLLAAFIPMELKLKEME</sequence>
<dbReference type="EMBL" id="JADFTS010000007">
    <property type="protein sequence ID" value="KAF9597781.1"/>
    <property type="molecule type" value="Genomic_DNA"/>
</dbReference>
<accession>A0A835HDC4</accession>
<feature type="transmembrane region" description="Helical" evidence="2">
    <location>
        <begin position="435"/>
        <end position="455"/>
    </location>
</feature>
<dbReference type="Pfam" id="PF24938">
    <property type="entry name" value="DUF7755"/>
    <property type="match status" value="1"/>
</dbReference>
<proteinExistence type="predicted"/>
<reference evidence="4 5" key="1">
    <citation type="submission" date="2020-10" db="EMBL/GenBank/DDBJ databases">
        <title>The Coptis chinensis genome and diversification of protoberbering-type alkaloids.</title>
        <authorList>
            <person name="Wang B."/>
            <person name="Shu S."/>
            <person name="Song C."/>
            <person name="Liu Y."/>
        </authorList>
    </citation>
    <scope>NUCLEOTIDE SEQUENCE [LARGE SCALE GENOMIC DNA]</scope>
    <source>
        <strain evidence="4">HL-2020</strain>
        <tissue evidence="4">Leaf</tissue>
    </source>
</reference>
<dbReference type="Proteomes" id="UP000631114">
    <property type="component" value="Unassembled WGS sequence"/>
</dbReference>
<dbReference type="InterPro" id="IPR036392">
    <property type="entry name" value="PLAT/LH2_dom_sf"/>
</dbReference>
<evidence type="ECO:0000313" key="5">
    <source>
        <dbReference type="Proteomes" id="UP000631114"/>
    </source>
</evidence>
<keyword evidence="2" id="KW-0812">Transmembrane</keyword>
<dbReference type="PANTHER" id="PTHR36330:SF2">
    <property type="entry name" value="LIPASE_LIPOOXYGENASE, PLAT_LH2 FAMILY PROTEIN"/>
    <property type="match status" value="1"/>
</dbReference>
<evidence type="ECO:0000259" key="3">
    <source>
        <dbReference type="Pfam" id="PF24938"/>
    </source>
</evidence>
<organism evidence="4 5">
    <name type="scientific">Coptis chinensis</name>
    <dbReference type="NCBI Taxonomy" id="261450"/>
    <lineage>
        <taxon>Eukaryota</taxon>
        <taxon>Viridiplantae</taxon>
        <taxon>Streptophyta</taxon>
        <taxon>Embryophyta</taxon>
        <taxon>Tracheophyta</taxon>
        <taxon>Spermatophyta</taxon>
        <taxon>Magnoliopsida</taxon>
        <taxon>Ranunculales</taxon>
        <taxon>Ranunculaceae</taxon>
        <taxon>Coptidoideae</taxon>
        <taxon>Coptis</taxon>
    </lineage>
</organism>
<dbReference type="SUPFAM" id="SSF49723">
    <property type="entry name" value="Lipase/lipooxygenase domain (PLAT/LH2 domain)"/>
    <property type="match status" value="1"/>
</dbReference>
<keyword evidence="2" id="KW-0472">Membrane</keyword>
<feature type="domain" description="DUF7755" evidence="3">
    <location>
        <begin position="142"/>
        <end position="289"/>
    </location>
</feature>
<dbReference type="OrthoDB" id="2018869at2759"/>
<evidence type="ECO:0000313" key="4">
    <source>
        <dbReference type="EMBL" id="KAF9597781.1"/>
    </source>
</evidence>
<dbReference type="PANTHER" id="PTHR36330">
    <property type="entry name" value="LIPASE/LIPOOXYGENASE, PLAT/LH2 FAMILY PROTEIN"/>
    <property type="match status" value="1"/>
</dbReference>
<feature type="region of interest" description="Disordered" evidence="1">
    <location>
        <begin position="1"/>
        <end position="28"/>
    </location>
</feature>
<keyword evidence="5" id="KW-1185">Reference proteome</keyword>
<feature type="transmembrane region" description="Helical" evidence="2">
    <location>
        <begin position="331"/>
        <end position="349"/>
    </location>
</feature>
<gene>
    <name evidence="4" type="ORF">IFM89_021866</name>
</gene>
<feature type="transmembrane region" description="Helical" evidence="2">
    <location>
        <begin position="355"/>
        <end position="372"/>
    </location>
</feature>